<dbReference type="Proteomes" id="UP000024635">
    <property type="component" value="Unassembled WGS sequence"/>
</dbReference>
<organism evidence="2 3">
    <name type="scientific">Ancylostoma ceylanicum</name>
    <dbReference type="NCBI Taxonomy" id="53326"/>
    <lineage>
        <taxon>Eukaryota</taxon>
        <taxon>Metazoa</taxon>
        <taxon>Ecdysozoa</taxon>
        <taxon>Nematoda</taxon>
        <taxon>Chromadorea</taxon>
        <taxon>Rhabditida</taxon>
        <taxon>Rhabditina</taxon>
        <taxon>Rhabditomorpha</taxon>
        <taxon>Strongyloidea</taxon>
        <taxon>Ancylostomatidae</taxon>
        <taxon>Ancylostomatinae</taxon>
        <taxon>Ancylostoma</taxon>
    </lineage>
</organism>
<evidence type="ECO:0000256" key="1">
    <source>
        <dbReference type="SAM" id="MobiDB-lite"/>
    </source>
</evidence>
<feature type="region of interest" description="Disordered" evidence="1">
    <location>
        <begin position="118"/>
        <end position="159"/>
    </location>
</feature>
<evidence type="ECO:0000313" key="2">
    <source>
        <dbReference type="EMBL" id="EYC40544.1"/>
    </source>
</evidence>
<keyword evidence="3" id="KW-1185">Reference proteome</keyword>
<name>A0A016WL87_9BILA</name>
<feature type="compositionally biased region" description="Basic and acidic residues" evidence="1">
    <location>
        <begin position="121"/>
        <end position="142"/>
    </location>
</feature>
<proteinExistence type="predicted"/>
<dbReference type="EMBL" id="JARK01000208">
    <property type="protein sequence ID" value="EYC40544.1"/>
    <property type="molecule type" value="Genomic_DNA"/>
</dbReference>
<reference evidence="3" key="1">
    <citation type="journal article" date="2015" name="Nat. Genet.">
        <title>The genome and transcriptome of the zoonotic hookworm Ancylostoma ceylanicum identify infection-specific gene families.</title>
        <authorList>
            <person name="Schwarz E.M."/>
            <person name="Hu Y."/>
            <person name="Antoshechkin I."/>
            <person name="Miller M.M."/>
            <person name="Sternberg P.W."/>
            <person name="Aroian R.V."/>
        </authorList>
    </citation>
    <scope>NUCLEOTIDE SEQUENCE</scope>
    <source>
        <strain evidence="3">HY135</strain>
    </source>
</reference>
<sequence>MTSFSDSNGKAQTPDGSNCLCGLTCSIVVERCRSCFGATCFMPVETSYAVTSFPPYQRPQLPRLSLSYDLVTPLPPMTIPLGVQYSMPQGVALPRPIAHSWPAPRPPLYIQVPASAMKTETNGRSEEEKVLRNADQKEKLHSAEAPPGPPSIPAPSTSLPASTGLYIPTTTVLSEEGDIDAAPIPIPSHSRPIKHEPELGLSFTPSLEDLETTSSATTTDPLDYPSERNSVDGNVSSVTTDNAIMSEYGQNAENLPDYLSNALDPTDATTTALSESTTISATAQRPGPLLVETAHIELYHPQGESFTESTESSTVTTAPTNAPSEIEITASQGDPPGYDGRRTENVPSDPLPPAVNTIKQHQILAPYSPPRTKPMNNEIFKVRFSGYETKNEEPYAAAPARNGSSGLLERSTVSYLGWKYNSKHRDSGITGKRSRLENGIFKKHALVKGFRRTKKMKHAVGYTKPELKAEPSPKCNSVKLRKVMQQVTQVLDFTG</sequence>
<gene>
    <name evidence="2" type="primary">Acey_s0608.g608</name>
    <name evidence="2" type="ORF">Y032_0608g608</name>
</gene>
<evidence type="ECO:0000313" key="3">
    <source>
        <dbReference type="Proteomes" id="UP000024635"/>
    </source>
</evidence>
<accession>A0A016WL87</accession>
<dbReference type="AlphaFoldDB" id="A0A016WL87"/>
<protein>
    <submittedName>
        <fullName evidence="2">Uncharacterized protein</fullName>
    </submittedName>
</protein>
<dbReference type="OrthoDB" id="10457145at2759"/>
<feature type="region of interest" description="Disordered" evidence="1">
    <location>
        <begin position="204"/>
        <end position="235"/>
    </location>
</feature>
<comment type="caution">
    <text evidence="2">The sequence shown here is derived from an EMBL/GenBank/DDBJ whole genome shotgun (WGS) entry which is preliminary data.</text>
</comment>